<keyword evidence="1" id="KW-0812">Transmembrane</keyword>
<sequence>MRKGWATVILGLVASLAGMWMLYGVERKTNQQRNHQACGWGILGFGLAYVLLGGSRTLRKNEKS</sequence>
<dbReference type="Proteomes" id="UP000503088">
    <property type="component" value="Chromosome"/>
</dbReference>
<accession>A0A7D3Y5U9</accession>
<dbReference type="RefSeq" id="WP_173223602.1">
    <property type="nucleotide sequence ID" value="NZ_CP048104.1"/>
</dbReference>
<dbReference type="AlphaFoldDB" id="A0A7D3Y5U9"/>
<dbReference type="EMBL" id="CP048104">
    <property type="protein sequence ID" value="QKG85185.1"/>
    <property type="molecule type" value="Genomic_DNA"/>
</dbReference>
<protein>
    <submittedName>
        <fullName evidence="2">Uncharacterized protein</fullName>
    </submittedName>
</protein>
<gene>
    <name evidence="2" type="ORF">GXN76_12355</name>
</gene>
<proteinExistence type="predicted"/>
<feature type="transmembrane region" description="Helical" evidence="1">
    <location>
        <begin position="37"/>
        <end position="55"/>
    </location>
</feature>
<feature type="transmembrane region" description="Helical" evidence="1">
    <location>
        <begin position="6"/>
        <end position="25"/>
    </location>
</feature>
<reference evidence="2 3" key="1">
    <citation type="submission" date="2020-01" db="EMBL/GenBank/DDBJ databases">
        <authorList>
            <person name="Gulvik C.A."/>
            <person name="Batra D.G."/>
        </authorList>
    </citation>
    <scope>NUCLEOTIDE SEQUENCE [LARGE SCALE GENOMIC DNA]</scope>
    <source>
        <strain evidence="2 3">W9323</strain>
    </source>
</reference>
<keyword evidence="3" id="KW-1185">Reference proteome</keyword>
<evidence type="ECO:0000313" key="3">
    <source>
        <dbReference type="Proteomes" id="UP000503088"/>
    </source>
</evidence>
<evidence type="ECO:0000313" key="2">
    <source>
        <dbReference type="EMBL" id="QKG85185.1"/>
    </source>
</evidence>
<dbReference type="KEGG" id="kpul:GXN76_12355"/>
<keyword evidence="1" id="KW-0472">Membrane</keyword>
<evidence type="ECO:0000256" key="1">
    <source>
        <dbReference type="SAM" id="Phobius"/>
    </source>
</evidence>
<organism evidence="2 3">
    <name type="scientific">Kroppenstedtia pulmonis</name>
    <dbReference type="NCBI Taxonomy" id="1380685"/>
    <lineage>
        <taxon>Bacteria</taxon>
        <taxon>Bacillati</taxon>
        <taxon>Bacillota</taxon>
        <taxon>Bacilli</taxon>
        <taxon>Bacillales</taxon>
        <taxon>Thermoactinomycetaceae</taxon>
        <taxon>Kroppenstedtia</taxon>
    </lineage>
</organism>
<keyword evidence="1" id="KW-1133">Transmembrane helix</keyword>
<name>A0A7D3Y5U9_9BACL</name>